<dbReference type="SUPFAM" id="SSF55681">
    <property type="entry name" value="Class II aaRS and biotin synthetases"/>
    <property type="match status" value="1"/>
</dbReference>
<dbReference type="GO" id="GO:0005524">
    <property type="term" value="F:ATP binding"/>
    <property type="evidence" value="ECO:0007669"/>
    <property type="project" value="UniProtKB-KW"/>
</dbReference>
<dbReference type="InterPro" id="IPR024320">
    <property type="entry name" value="LPG_synthase_C"/>
</dbReference>
<evidence type="ECO:0000256" key="12">
    <source>
        <dbReference type="SAM" id="MobiDB-lite"/>
    </source>
</evidence>
<dbReference type="GO" id="GO:0005829">
    <property type="term" value="C:cytosol"/>
    <property type="evidence" value="ECO:0007669"/>
    <property type="project" value="TreeGrafter"/>
</dbReference>
<dbReference type="InterPro" id="IPR045864">
    <property type="entry name" value="aa-tRNA-synth_II/BPL/LPL"/>
</dbReference>
<evidence type="ECO:0000259" key="13">
    <source>
        <dbReference type="PROSITE" id="PS50862"/>
    </source>
</evidence>
<evidence type="ECO:0000256" key="7">
    <source>
        <dbReference type="ARBA" id="ARBA00022840"/>
    </source>
</evidence>
<sequence>MTALLKRVLSPKHEDPQHPQHPQAQSTAGSTVAAIRHPIINDQSSHAHSPATSTPSPTTTTPPISSSHQDNDKETAKWNRELQAIQQDRKRKIESAKQAAQEPPHIRNRYGPILPNHDINQTLNSIEPSYTHSLISLEQDGSLASTSKEYIGKRVAFTARIHTSRPLSSRLVFFLFRTQLDTIQGVLHFDQARISTHMLKWAQHLPSESIVHVTGTIQAPKNNASSSDDEKKVYSATIQDVEIDIESIHLLARARNLRFHVYQAEVAKKAQAQQIKEHKQQGAIGDGTTEVIQPDGNNDSDEGDQDDDSEDKDDDDDDDDEDIKSPRLSIATSTTSTTSRPTKSIQHISLRTRLANRIIDLRTPASLSIFRLQSALCTAFRAYLSDEKRGFMEIHTPKLQAGATESGSSVFRVDYFGRTAFLAQSPQLAKQMAISADFGRVFEIGPVFRAENSNTHRHLTEFTGLDMEMTIHSHYHEVMHTIDATLKHMFNHLYTTHRRELDIVQASFPHEDLVWLEQTPVLRFDEAVGMLNAAGWRDEDGQELREDKDLGTRDEIRLGQLVKEKYRTDYFIIDKFPASVRPFYAMPDEEDSKWTNSFDFFLRGQEILTGGQRIHQLKKLEKAMVRNGVQPDDMREYCEAFHFGAPMHGGAGIGLERLLMLLLQLGDIRNASLFPRDPQSIPAKPPPTSLRYPEASTLHPPWERAAMGSEDPLSGLDDDLDEDEVEGILREGGELYAIGLGNNTKEGSQQEQRLGQLQPLGKLIANFGSSTSTALFDDRYRIWRHAETGAAVSYVPVDRFAIVVGNPLCDDSQYPRVIRHFLGWLRRETRLRPIWILVDGRVEKILGETYGWCTLSCIAEERASTISNPAFHDAEVQRRVRHAEREGVKISDIPQEEEVPLDVRQECEEGMRKWLLGRKGKQAHLTQLNPWRDMEHRHYSFARDQEGRIVAMVVLAMLSKMQGYQVKYALDWEGAPSGTIEAITLHAVKTAASLGAQTITFGAGATSTIEAGHNIGKLSTSALRRTYKSIVASRGLARKTAFRAKMGADDSAPEDRLWIAYPKGGLGPRGIKALLGFFGDPKDEGDDDEEEEEWVEEGGGEQGEDSKLKKGAQSVPARAANALSKMPGVGSSEERTTNTTASKKGQSAQQAPGEEPNSNGSKTPSTSTPTANSTKHEDVASGKKQIVHSTVTAGGEKEEVVGNNNKKDADGITISGNDSSKARRRSTGRGVEDGNGNGKGNGKKRLSGILSSVFHRTGAQGGEGRTTTA</sequence>
<dbReference type="Proteomes" id="UP000077521">
    <property type="component" value="Unassembled WGS sequence"/>
</dbReference>
<comment type="caution">
    <text evidence="14">The sequence shown here is derived from an EMBL/GenBank/DDBJ whole genome shotgun (WGS) entry which is preliminary data.</text>
</comment>
<proteinExistence type="inferred from homology"/>
<comment type="similarity">
    <text evidence="2">Belongs to the class-II aminoacyl-tRNA synthetase family. Type 2 subfamily.</text>
</comment>
<evidence type="ECO:0000256" key="9">
    <source>
        <dbReference type="ARBA" id="ARBA00023146"/>
    </source>
</evidence>
<feature type="region of interest" description="Disordered" evidence="12">
    <location>
        <begin position="1077"/>
        <end position="1245"/>
    </location>
</feature>
<dbReference type="HAMAP" id="MF_02075">
    <property type="entry name" value="Asp_tRNA_synth_type2"/>
    <property type="match status" value="1"/>
</dbReference>
<feature type="compositionally biased region" description="Basic and acidic residues" evidence="12">
    <location>
        <begin position="1195"/>
        <end position="1210"/>
    </location>
</feature>
<dbReference type="InterPro" id="IPR006195">
    <property type="entry name" value="aa-tRNA-synth_II"/>
</dbReference>
<dbReference type="NCBIfam" id="NF003483">
    <property type="entry name" value="PRK05159.1"/>
    <property type="match status" value="1"/>
</dbReference>
<dbReference type="InterPro" id="IPR004523">
    <property type="entry name" value="Asp-tRNA_synthase_2"/>
</dbReference>
<comment type="catalytic activity">
    <reaction evidence="10">
        <text>tRNA(Asp) + L-aspartate + ATP = L-aspartyl-tRNA(Asp) + AMP + diphosphate</text>
        <dbReference type="Rhea" id="RHEA:19649"/>
        <dbReference type="Rhea" id="RHEA-COMP:9660"/>
        <dbReference type="Rhea" id="RHEA-COMP:9678"/>
        <dbReference type="ChEBI" id="CHEBI:29991"/>
        <dbReference type="ChEBI" id="CHEBI:30616"/>
        <dbReference type="ChEBI" id="CHEBI:33019"/>
        <dbReference type="ChEBI" id="CHEBI:78442"/>
        <dbReference type="ChEBI" id="CHEBI:78516"/>
        <dbReference type="ChEBI" id="CHEBI:456215"/>
        <dbReference type="EC" id="6.1.1.12"/>
    </reaction>
</comment>
<dbReference type="InterPro" id="IPR012340">
    <property type="entry name" value="NA-bd_OB-fold"/>
</dbReference>
<name>A0A177TMF8_9BASI</name>
<feature type="compositionally biased region" description="Polar residues" evidence="12">
    <location>
        <begin position="20"/>
        <end position="30"/>
    </location>
</feature>
<dbReference type="EC" id="6.1.1.12" evidence="3"/>
<dbReference type="GO" id="GO:0003723">
    <property type="term" value="F:RNA binding"/>
    <property type="evidence" value="ECO:0007669"/>
    <property type="project" value="TreeGrafter"/>
</dbReference>
<dbReference type="Gene3D" id="2.40.50.140">
    <property type="entry name" value="Nucleic acid-binding proteins"/>
    <property type="match status" value="1"/>
</dbReference>
<dbReference type="PROSITE" id="PS50862">
    <property type="entry name" value="AA_TRNA_LIGASE_II"/>
    <property type="match status" value="1"/>
</dbReference>
<dbReference type="PANTHER" id="PTHR43450:SF2">
    <property type="entry name" value="ASPARTATE--TRNA LIGASE"/>
    <property type="match status" value="1"/>
</dbReference>
<dbReference type="FunFam" id="3.30.930.10:FF:000038">
    <property type="entry name" value="Aspartate--tRNA ligase"/>
    <property type="match status" value="1"/>
</dbReference>
<reference evidence="14" key="2">
    <citation type="journal article" date="2019" name="IMA Fungus">
        <title>Genome sequencing and comparison of five Tilletia species to identify candidate genes for the detection of regulated species infecting wheat.</title>
        <authorList>
            <person name="Nguyen H.D.T."/>
            <person name="Sultana T."/>
            <person name="Kesanakurti P."/>
            <person name="Hambleton S."/>
        </authorList>
    </citation>
    <scope>NUCLEOTIDE SEQUENCE</scope>
    <source>
        <strain evidence="14">DAOMC 236416</strain>
    </source>
</reference>
<evidence type="ECO:0000256" key="6">
    <source>
        <dbReference type="ARBA" id="ARBA00022741"/>
    </source>
</evidence>
<evidence type="ECO:0000256" key="4">
    <source>
        <dbReference type="ARBA" id="ARBA00022490"/>
    </source>
</evidence>
<dbReference type="PANTHER" id="PTHR43450">
    <property type="entry name" value="ASPARTYL-TRNA SYNTHETASE"/>
    <property type="match status" value="1"/>
</dbReference>
<evidence type="ECO:0000256" key="8">
    <source>
        <dbReference type="ARBA" id="ARBA00022917"/>
    </source>
</evidence>
<dbReference type="GO" id="GO:0006422">
    <property type="term" value="P:aspartyl-tRNA aminoacylation"/>
    <property type="evidence" value="ECO:0007669"/>
    <property type="project" value="InterPro"/>
</dbReference>
<dbReference type="SUPFAM" id="SSF50249">
    <property type="entry name" value="Nucleic acid-binding proteins"/>
    <property type="match status" value="1"/>
</dbReference>
<dbReference type="InterPro" id="IPR004364">
    <property type="entry name" value="Aa-tRNA-synt_II"/>
</dbReference>
<dbReference type="EMBL" id="LWDF02000287">
    <property type="protein sequence ID" value="KAE8250774.1"/>
    <property type="molecule type" value="Genomic_DNA"/>
</dbReference>
<dbReference type="PRINTS" id="PR01042">
    <property type="entry name" value="TRNASYNTHASP"/>
</dbReference>
<keyword evidence="8" id="KW-0648">Protein biosynthesis</keyword>
<dbReference type="CDD" id="cd00776">
    <property type="entry name" value="AsxRS_core"/>
    <property type="match status" value="1"/>
</dbReference>
<evidence type="ECO:0000256" key="3">
    <source>
        <dbReference type="ARBA" id="ARBA00012841"/>
    </source>
</evidence>
<dbReference type="InterPro" id="IPR002312">
    <property type="entry name" value="Asp/Asn-tRNA-synth_IIb"/>
</dbReference>
<evidence type="ECO:0000256" key="1">
    <source>
        <dbReference type="ARBA" id="ARBA00004496"/>
    </source>
</evidence>
<dbReference type="GO" id="GO:0004815">
    <property type="term" value="F:aspartate-tRNA ligase activity"/>
    <property type="evidence" value="ECO:0007669"/>
    <property type="project" value="UniProtKB-EC"/>
</dbReference>
<evidence type="ECO:0000256" key="2">
    <source>
        <dbReference type="ARBA" id="ARBA00005312"/>
    </source>
</evidence>
<keyword evidence="6" id="KW-0547">Nucleotide-binding</keyword>
<dbReference type="GO" id="GO:0017101">
    <property type="term" value="C:aminoacyl-tRNA synthetase multienzyme complex"/>
    <property type="evidence" value="ECO:0007669"/>
    <property type="project" value="TreeGrafter"/>
</dbReference>
<evidence type="ECO:0000256" key="5">
    <source>
        <dbReference type="ARBA" id="ARBA00022598"/>
    </source>
</evidence>
<dbReference type="AlphaFoldDB" id="A0A177TMF8"/>
<evidence type="ECO:0000313" key="14">
    <source>
        <dbReference type="EMBL" id="KAE8250774.1"/>
    </source>
</evidence>
<keyword evidence="4" id="KW-0963">Cytoplasm</keyword>
<dbReference type="Pfam" id="PF00152">
    <property type="entry name" value="tRNA-synt_2"/>
    <property type="match status" value="1"/>
</dbReference>
<feature type="region of interest" description="Disordered" evidence="12">
    <location>
        <begin position="676"/>
        <end position="695"/>
    </location>
</feature>
<feature type="compositionally biased region" description="Polar residues" evidence="12">
    <location>
        <begin position="1137"/>
        <end position="1150"/>
    </location>
</feature>
<protein>
    <recommendedName>
        <fullName evidence="11">Probable aspartate--tRNA ligase, cytoplasmic</fullName>
        <ecNumber evidence="3">6.1.1.12</ecNumber>
    </recommendedName>
</protein>
<comment type="subcellular location">
    <subcellularLocation>
        <location evidence="1">Cytoplasm</location>
    </subcellularLocation>
</comment>
<feature type="region of interest" description="Disordered" evidence="12">
    <location>
        <begin position="1"/>
        <end position="74"/>
    </location>
</feature>
<feature type="domain" description="Aminoacyl-transfer RNA synthetases class-II family profile" evidence="13">
    <location>
        <begin position="370"/>
        <end position="675"/>
    </location>
</feature>
<accession>A0A177TMF8</accession>
<keyword evidence="7" id="KW-0067">ATP-binding</keyword>
<dbReference type="Pfam" id="PF09924">
    <property type="entry name" value="LPG_synthase_C"/>
    <property type="match status" value="1"/>
</dbReference>
<gene>
    <name evidence="14" type="ORF">A4X13_0g4398</name>
</gene>
<organism evidence="14 15">
    <name type="scientific">Tilletia indica</name>
    <dbReference type="NCBI Taxonomy" id="43049"/>
    <lineage>
        <taxon>Eukaryota</taxon>
        <taxon>Fungi</taxon>
        <taxon>Dikarya</taxon>
        <taxon>Basidiomycota</taxon>
        <taxon>Ustilaginomycotina</taxon>
        <taxon>Exobasidiomycetes</taxon>
        <taxon>Tilletiales</taxon>
        <taxon>Tilletiaceae</taxon>
        <taxon>Tilletia</taxon>
    </lineage>
</organism>
<feature type="region of interest" description="Disordered" evidence="12">
    <location>
        <begin position="86"/>
        <end position="112"/>
    </location>
</feature>
<keyword evidence="5" id="KW-0436">Ligase</keyword>
<evidence type="ECO:0000256" key="10">
    <source>
        <dbReference type="ARBA" id="ARBA00047904"/>
    </source>
</evidence>
<keyword evidence="9" id="KW-0030">Aminoacyl-tRNA synthetase</keyword>
<feature type="compositionally biased region" description="Acidic residues" evidence="12">
    <location>
        <begin position="298"/>
        <end position="322"/>
    </location>
</feature>
<evidence type="ECO:0000313" key="15">
    <source>
        <dbReference type="Proteomes" id="UP000077521"/>
    </source>
</evidence>
<keyword evidence="15" id="KW-1185">Reference proteome</keyword>
<dbReference type="CDD" id="cd04320">
    <property type="entry name" value="AspRS_cyto_N"/>
    <property type="match status" value="1"/>
</dbReference>
<feature type="compositionally biased region" description="Acidic residues" evidence="12">
    <location>
        <begin position="1083"/>
        <end position="1103"/>
    </location>
</feature>
<dbReference type="Gene3D" id="3.30.930.10">
    <property type="entry name" value="Bira Bifunctional Protein, Domain 2"/>
    <property type="match status" value="1"/>
</dbReference>
<reference evidence="14" key="1">
    <citation type="submission" date="2016-04" db="EMBL/GenBank/DDBJ databases">
        <authorList>
            <person name="Nguyen H.D."/>
            <person name="Samba Siva P."/>
            <person name="Cullis J."/>
            <person name="Levesque C.A."/>
            <person name="Hambleton S."/>
        </authorList>
    </citation>
    <scope>NUCLEOTIDE SEQUENCE</scope>
    <source>
        <strain evidence="14">DAOMC 236416</strain>
    </source>
</reference>
<evidence type="ECO:0000256" key="11">
    <source>
        <dbReference type="ARBA" id="ARBA00070516"/>
    </source>
</evidence>
<feature type="region of interest" description="Disordered" evidence="12">
    <location>
        <begin position="273"/>
        <end position="345"/>
    </location>
</feature>
<feature type="compositionally biased region" description="Low complexity" evidence="12">
    <location>
        <begin position="44"/>
        <end position="68"/>
    </location>
</feature>
<feature type="compositionally biased region" description="Low complexity" evidence="12">
    <location>
        <begin position="1156"/>
        <end position="1173"/>
    </location>
</feature>